<name>A0A4R3PZ65_RHISU</name>
<comment type="caution">
    <text evidence="1">The sequence shown here is derived from an EMBL/GenBank/DDBJ whole genome shotgun (WGS) entry which is preliminary data.</text>
</comment>
<organism evidence="1 2">
    <name type="scientific">Rhizobium sullae</name>
    <name type="common">Rhizobium hedysari</name>
    <dbReference type="NCBI Taxonomy" id="50338"/>
    <lineage>
        <taxon>Bacteria</taxon>
        <taxon>Pseudomonadati</taxon>
        <taxon>Pseudomonadota</taxon>
        <taxon>Alphaproteobacteria</taxon>
        <taxon>Hyphomicrobiales</taxon>
        <taxon>Rhizobiaceae</taxon>
        <taxon>Rhizobium/Agrobacterium group</taxon>
        <taxon>Rhizobium</taxon>
    </lineage>
</organism>
<evidence type="ECO:0000313" key="2">
    <source>
        <dbReference type="Proteomes" id="UP000294576"/>
    </source>
</evidence>
<accession>A0A4R3PZ65</accession>
<sequence length="135" mass="15177">MPILARSAAASAYPIKMNVRTTQRQRHAPRSLLATVIRLGSDWRTRSLRVSAGVGASRDLGHYVFFLTGLSQSGLKKRRCLLLCESDDPILITDHDVTRGYDHAVQRDWRIDKARSICRLALKRKNAAVSFLFGI</sequence>
<protein>
    <submittedName>
        <fullName evidence="1">Uncharacterized protein</fullName>
    </submittedName>
</protein>
<gene>
    <name evidence="1" type="ORF">EV132_13616</name>
</gene>
<proteinExistence type="predicted"/>
<evidence type="ECO:0000313" key="1">
    <source>
        <dbReference type="EMBL" id="TCU05355.1"/>
    </source>
</evidence>
<dbReference type="AlphaFoldDB" id="A0A4R3PZ65"/>
<dbReference type="EMBL" id="SMBH01000036">
    <property type="protein sequence ID" value="TCU05355.1"/>
    <property type="molecule type" value="Genomic_DNA"/>
</dbReference>
<reference evidence="1 2" key="1">
    <citation type="submission" date="2019-03" db="EMBL/GenBank/DDBJ databases">
        <title>Genomic Encyclopedia of Type Strains, Phase IV (KMG-V): Genome sequencing to study the core and pangenomes of soil and plant-associated prokaryotes.</title>
        <authorList>
            <person name="Whitman W."/>
        </authorList>
    </citation>
    <scope>NUCLEOTIDE SEQUENCE [LARGE SCALE GENOMIC DNA]</scope>
    <source>
        <strain evidence="1 2">Hc14</strain>
    </source>
</reference>
<dbReference type="Proteomes" id="UP000294576">
    <property type="component" value="Unassembled WGS sequence"/>
</dbReference>